<dbReference type="AlphaFoldDB" id="A0A9P5NJH5"/>
<name>A0A9P5NJH5_GYMJU</name>
<dbReference type="Proteomes" id="UP000724874">
    <property type="component" value="Unassembled WGS sequence"/>
</dbReference>
<organism evidence="1 2">
    <name type="scientific">Gymnopilus junonius</name>
    <name type="common">Spectacular rustgill mushroom</name>
    <name type="synonym">Gymnopilus spectabilis subsp. junonius</name>
    <dbReference type="NCBI Taxonomy" id="109634"/>
    <lineage>
        <taxon>Eukaryota</taxon>
        <taxon>Fungi</taxon>
        <taxon>Dikarya</taxon>
        <taxon>Basidiomycota</taxon>
        <taxon>Agaricomycotina</taxon>
        <taxon>Agaricomycetes</taxon>
        <taxon>Agaricomycetidae</taxon>
        <taxon>Agaricales</taxon>
        <taxon>Agaricineae</taxon>
        <taxon>Hymenogastraceae</taxon>
        <taxon>Gymnopilus</taxon>
    </lineage>
</organism>
<gene>
    <name evidence="1" type="ORF">CPB84DRAFT_1749056</name>
</gene>
<evidence type="ECO:0000313" key="2">
    <source>
        <dbReference type="Proteomes" id="UP000724874"/>
    </source>
</evidence>
<accession>A0A9P5NJH5</accession>
<comment type="caution">
    <text evidence="1">The sequence shown here is derived from an EMBL/GenBank/DDBJ whole genome shotgun (WGS) entry which is preliminary data.</text>
</comment>
<reference evidence="1" key="1">
    <citation type="submission" date="2020-11" db="EMBL/GenBank/DDBJ databases">
        <authorList>
            <consortium name="DOE Joint Genome Institute"/>
            <person name="Ahrendt S."/>
            <person name="Riley R."/>
            <person name="Andreopoulos W."/>
            <person name="LaButti K."/>
            <person name="Pangilinan J."/>
            <person name="Ruiz-duenas F.J."/>
            <person name="Barrasa J.M."/>
            <person name="Sanchez-Garcia M."/>
            <person name="Camarero S."/>
            <person name="Miyauchi S."/>
            <person name="Serrano A."/>
            <person name="Linde D."/>
            <person name="Babiker R."/>
            <person name="Drula E."/>
            <person name="Ayuso-Fernandez I."/>
            <person name="Pacheco R."/>
            <person name="Padilla G."/>
            <person name="Ferreira P."/>
            <person name="Barriuso J."/>
            <person name="Kellner H."/>
            <person name="Castanera R."/>
            <person name="Alfaro M."/>
            <person name="Ramirez L."/>
            <person name="Pisabarro A.G."/>
            <person name="Kuo A."/>
            <person name="Tritt A."/>
            <person name="Lipzen A."/>
            <person name="He G."/>
            <person name="Yan M."/>
            <person name="Ng V."/>
            <person name="Cullen D."/>
            <person name="Martin F."/>
            <person name="Rosso M.-N."/>
            <person name="Henrissat B."/>
            <person name="Hibbett D."/>
            <person name="Martinez A.T."/>
            <person name="Grigoriev I.V."/>
        </authorList>
    </citation>
    <scope>NUCLEOTIDE SEQUENCE</scope>
    <source>
        <strain evidence="1">AH 44721</strain>
    </source>
</reference>
<dbReference type="EMBL" id="JADNYJ010000075">
    <property type="protein sequence ID" value="KAF8890515.1"/>
    <property type="molecule type" value="Genomic_DNA"/>
</dbReference>
<evidence type="ECO:0000313" key="1">
    <source>
        <dbReference type="EMBL" id="KAF8890515.1"/>
    </source>
</evidence>
<sequence>MASGRLKDTSIIRLQRYAVFATITGRRSYFPTLTLQTLTSTNPCLLHTCFGEWDRRDSPELLHPGHYFVFWDDSNGAPAPAWPELRPVPKPIKVARKCQTKESVLASRNDSEVISLKEREHTVAATPFSPFERSHQFKYDVRERDQMLRIFAHLAELSQVANPAATPLRCVNVNPHFAVHATTHDISITKSGFWWFCDHSTGYPRKEKEKKEEKREEFINLNYGTV</sequence>
<keyword evidence="2" id="KW-1185">Reference proteome</keyword>
<proteinExistence type="predicted"/>
<protein>
    <submittedName>
        <fullName evidence="1">Uncharacterized protein</fullName>
    </submittedName>
</protein>